<protein>
    <recommendedName>
        <fullName evidence="4">Prolyl 4-hydroxylase alpha subunit domain-containing protein</fullName>
    </recommendedName>
</protein>
<dbReference type="Proteomes" id="UP000317894">
    <property type="component" value="Unassembled WGS sequence"/>
</dbReference>
<gene>
    <name evidence="5" type="ORF">FMM06_10810</name>
</gene>
<dbReference type="GO" id="GO:0031543">
    <property type="term" value="F:peptidyl-proline dioxygenase activity"/>
    <property type="evidence" value="ECO:0007669"/>
    <property type="project" value="TreeGrafter"/>
</dbReference>
<comment type="caution">
    <text evidence="5">The sequence shown here is derived from an EMBL/GenBank/DDBJ whole genome shotgun (WGS) entry which is preliminary data.</text>
</comment>
<dbReference type="Gene3D" id="2.60.120.620">
    <property type="entry name" value="q2cbj1_9rhob like domain"/>
    <property type="match status" value="1"/>
</dbReference>
<name>A0A552U7K6_9SPHN</name>
<dbReference type="RefSeq" id="WP_144237409.1">
    <property type="nucleotide sequence ID" value="NZ_VJWA01000002.1"/>
</dbReference>
<dbReference type="InterPro" id="IPR039558">
    <property type="entry name" value="TPA1/OFD1_N"/>
</dbReference>
<dbReference type="SMART" id="SM00702">
    <property type="entry name" value="P4Hc"/>
    <property type="match status" value="1"/>
</dbReference>
<organism evidence="5 6">
    <name type="scientific">Glacieibacterium frigidum</name>
    <dbReference type="NCBI Taxonomy" id="2593303"/>
    <lineage>
        <taxon>Bacteria</taxon>
        <taxon>Pseudomonadati</taxon>
        <taxon>Pseudomonadota</taxon>
        <taxon>Alphaproteobacteria</taxon>
        <taxon>Sphingomonadales</taxon>
        <taxon>Sphingosinicellaceae</taxon>
        <taxon>Glacieibacterium</taxon>
    </lineage>
</organism>
<sequence length="240" mass="26603">MKSLFDLAPRADRSALAETFARERRVRIDDVLTDATAAEIHDVLTRETDWGLGWTGAGGEAANIRGAALRALAPPARAALGEAAPQRARRGEFAFVYGRYPMLDAYREGWDPGHPLDLLLEHINAEPLLDLIRAVTGEAVIKADAQATLYAPGHFLTQHSDDQAGENRRVAYVLNLCRDWRPDWGGYLLFHDDAGDVIAGWRPRFNSLSLFAVPQLHSVSYVPPFAPVERFAITGWFRDA</sequence>
<comment type="cofactor">
    <cofactor evidence="1">
        <name>L-ascorbate</name>
        <dbReference type="ChEBI" id="CHEBI:38290"/>
    </cofactor>
</comment>
<evidence type="ECO:0000313" key="5">
    <source>
        <dbReference type="EMBL" id="TRW14204.1"/>
    </source>
</evidence>
<proteinExistence type="predicted"/>
<evidence type="ECO:0000259" key="4">
    <source>
        <dbReference type="SMART" id="SM00702"/>
    </source>
</evidence>
<keyword evidence="6" id="KW-1185">Reference proteome</keyword>
<dbReference type="GO" id="GO:0005506">
    <property type="term" value="F:iron ion binding"/>
    <property type="evidence" value="ECO:0007669"/>
    <property type="project" value="InterPro"/>
</dbReference>
<dbReference type="GO" id="GO:0005737">
    <property type="term" value="C:cytoplasm"/>
    <property type="evidence" value="ECO:0007669"/>
    <property type="project" value="TreeGrafter"/>
</dbReference>
<dbReference type="Pfam" id="PF13661">
    <property type="entry name" value="2OG-FeII_Oxy_4"/>
    <property type="match status" value="1"/>
</dbReference>
<accession>A0A552U7K6</accession>
<keyword evidence="2" id="KW-0223">Dioxygenase</keyword>
<feature type="domain" description="Prolyl 4-hydroxylase alpha subunit" evidence="4">
    <location>
        <begin position="23"/>
        <end position="238"/>
    </location>
</feature>
<reference evidence="5 6" key="1">
    <citation type="submission" date="2019-07" db="EMBL/GenBank/DDBJ databases">
        <title>Novel species isolated from glacier.</title>
        <authorList>
            <person name="Liu Q."/>
            <person name="Xin Y.-H."/>
        </authorList>
    </citation>
    <scope>NUCLEOTIDE SEQUENCE [LARGE SCALE GENOMIC DNA]</scope>
    <source>
        <strain evidence="5 6">LB1R16</strain>
    </source>
</reference>
<dbReference type="AlphaFoldDB" id="A0A552U7K6"/>
<dbReference type="EMBL" id="VJWA01000002">
    <property type="protein sequence ID" value="TRW14204.1"/>
    <property type="molecule type" value="Genomic_DNA"/>
</dbReference>
<dbReference type="InterPro" id="IPR006620">
    <property type="entry name" value="Pro_4_hyd_alph"/>
</dbReference>
<dbReference type="InterPro" id="IPR051842">
    <property type="entry name" value="uS12_prolyl_hydroxylase"/>
</dbReference>
<keyword evidence="3" id="KW-0560">Oxidoreductase</keyword>
<dbReference type="GO" id="GO:0006449">
    <property type="term" value="P:regulation of translational termination"/>
    <property type="evidence" value="ECO:0007669"/>
    <property type="project" value="TreeGrafter"/>
</dbReference>
<evidence type="ECO:0000256" key="1">
    <source>
        <dbReference type="ARBA" id="ARBA00001961"/>
    </source>
</evidence>
<dbReference type="OrthoDB" id="9783171at2"/>
<dbReference type="GO" id="GO:0031418">
    <property type="term" value="F:L-ascorbic acid binding"/>
    <property type="evidence" value="ECO:0007669"/>
    <property type="project" value="InterPro"/>
</dbReference>
<dbReference type="PANTHER" id="PTHR12117:SF0">
    <property type="entry name" value="PROLYL 3-HYDROXYLASE OGFOD1"/>
    <property type="match status" value="1"/>
</dbReference>
<evidence type="ECO:0000256" key="2">
    <source>
        <dbReference type="ARBA" id="ARBA00022964"/>
    </source>
</evidence>
<dbReference type="PANTHER" id="PTHR12117">
    <property type="entry name" value="HISTONE ACETYLTRANSFERASE COMPLEX"/>
    <property type="match status" value="1"/>
</dbReference>
<evidence type="ECO:0000256" key="3">
    <source>
        <dbReference type="ARBA" id="ARBA00023002"/>
    </source>
</evidence>
<evidence type="ECO:0000313" key="6">
    <source>
        <dbReference type="Proteomes" id="UP000317894"/>
    </source>
</evidence>